<protein>
    <submittedName>
        <fullName evidence="1">Uncharacterized protein</fullName>
    </submittedName>
</protein>
<accession>A0A024TTF0</accession>
<proteinExistence type="predicted"/>
<dbReference type="GeneID" id="20086697"/>
<name>A0A024TTF0_9STRA</name>
<dbReference type="EMBL" id="KI913973">
    <property type="protein sequence ID" value="ETV97299.1"/>
    <property type="molecule type" value="Genomic_DNA"/>
</dbReference>
<dbReference type="RefSeq" id="XP_008874007.1">
    <property type="nucleotide sequence ID" value="XM_008875785.1"/>
</dbReference>
<reference evidence="1" key="1">
    <citation type="submission" date="2013-12" db="EMBL/GenBank/DDBJ databases">
        <title>The Genome Sequence of Aphanomyces invadans NJM9701.</title>
        <authorList>
            <consortium name="The Broad Institute Genomics Platform"/>
            <person name="Russ C."/>
            <person name="Tyler B."/>
            <person name="van West P."/>
            <person name="Dieguez-Uribeondo J."/>
            <person name="Young S.K."/>
            <person name="Zeng Q."/>
            <person name="Gargeya S."/>
            <person name="Fitzgerald M."/>
            <person name="Abouelleil A."/>
            <person name="Alvarado L."/>
            <person name="Chapman S.B."/>
            <person name="Gainer-Dewar J."/>
            <person name="Goldberg J."/>
            <person name="Griggs A."/>
            <person name="Gujja S."/>
            <person name="Hansen M."/>
            <person name="Howarth C."/>
            <person name="Imamovic A."/>
            <person name="Ireland A."/>
            <person name="Larimer J."/>
            <person name="McCowan C."/>
            <person name="Murphy C."/>
            <person name="Pearson M."/>
            <person name="Poon T.W."/>
            <person name="Priest M."/>
            <person name="Roberts A."/>
            <person name="Saif S."/>
            <person name="Shea T."/>
            <person name="Sykes S."/>
            <person name="Wortman J."/>
            <person name="Nusbaum C."/>
            <person name="Birren B."/>
        </authorList>
    </citation>
    <scope>NUCLEOTIDE SEQUENCE [LARGE SCALE GENOMIC DNA]</scope>
    <source>
        <strain evidence="1">NJM9701</strain>
    </source>
</reference>
<organism evidence="1">
    <name type="scientific">Aphanomyces invadans</name>
    <dbReference type="NCBI Taxonomy" id="157072"/>
    <lineage>
        <taxon>Eukaryota</taxon>
        <taxon>Sar</taxon>
        <taxon>Stramenopiles</taxon>
        <taxon>Oomycota</taxon>
        <taxon>Saprolegniomycetes</taxon>
        <taxon>Saprolegniales</taxon>
        <taxon>Verrucalvaceae</taxon>
        <taxon>Aphanomyces</taxon>
    </lineage>
</organism>
<sequence>MSWIKLRRDAHPPTRTVMKHEGRVVSCLLCLGAWTSAACKTHDDAWHRANEKTISQHHHKRLAAQLNVFVCCRRRFLVTCLLATSTRCLHEACHMECMAPSSRRPVHVVGISLSLTSRHEVQLVPRRMQLQAYAHRWTNVACMTRSCLAMA</sequence>
<dbReference type="AlphaFoldDB" id="A0A024TTF0"/>
<evidence type="ECO:0000313" key="1">
    <source>
        <dbReference type="EMBL" id="ETV97299.1"/>
    </source>
</evidence>
<dbReference type="VEuPathDB" id="FungiDB:H310_09647"/>
<gene>
    <name evidence="1" type="ORF">H310_09647</name>
</gene>